<protein>
    <submittedName>
        <fullName evidence="3">Uncharacterized protein</fullName>
    </submittedName>
</protein>
<evidence type="ECO:0000313" key="3">
    <source>
        <dbReference type="EMBL" id="KAL3750506.1"/>
    </source>
</evidence>
<keyword evidence="2" id="KW-0812">Transmembrane</keyword>
<dbReference type="AlphaFoldDB" id="A0ABD3LJZ0"/>
<dbReference type="Proteomes" id="UP001634007">
    <property type="component" value="Unassembled WGS sequence"/>
</dbReference>
<keyword evidence="2" id="KW-1133">Transmembrane helix</keyword>
<gene>
    <name evidence="3" type="ORF">ACJRO7_011500</name>
</gene>
<evidence type="ECO:0000256" key="2">
    <source>
        <dbReference type="SAM" id="Phobius"/>
    </source>
</evidence>
<organism evidence="3 4">
    <name type="scientific">Eucalyptus globulus</name>
    <name type="common">Tasmanian blue gum</name>
    <dbReference type="NCBI Taxonomy" id="34317"/>
    <lineage>
        <taxon>Eukaryota</taxon>
        <taxon>Viridiplantae</taxon>
        <taxon>Streptophyta</taxon>
        <taxon>Embryophyta</taxon>
        <taxon>Tracheophyta</taxon>
        <taxon>Spermatophyta</taxon>
        <taxon>Magnoliopsida</taxon>
        <taxon>eudicotyledons</taxon>
        <taxon>Gunneridae</taxon>
        <taxon>Pentapetalae</taxon>
        <taxon>rosids</taxon>
        <taxon>malvids</taxon>
        <taxon>Myrtales</taxon>
        <taxon>Myrtaceae</taxon>
        <taxon>Myrtoideae</taxon>
        <taxon>Eucalypteae</taxon>
        <taxon>Eucalyptus</taxon>
    </lineage>
</organism>
<feature type="compositionally biased region" description="Pro residues" evidence="1">
    <location>
        <begin position="17"/>
        <end position="27"/>
    </location>
</feature>
<keyword evidence="2" id="KW-0472">Membrane</keyword>
<accession>A0ABD3LJZ0</accession>
<feature type="region of interest" description="Disordered" evidence="1">
    <location>
        <begin position="71"/>
        <end position="95"/>
    </location>
</feature>
<name>A0ABD3LJZ0_EUCGL</name>
<feature type="region of interest" description="Disordered" evidence="1">
    <location>
        <begin position="1"/>
        <end position="29"/>
    </location>
</feature>
<dbReference type="EMBL" id="JBJKBG010000002">
    <property type="protein sequence ID" value="KAL3750506.1"/>
    <property type="molecule type" value="Genomic_DNA"/>
</dbReference>
<reference evidence="3 4" key="1">
    <citation type="submission" date="2024-11" db="EMBL/GenBank/DDBJ databases">
        <title>Chromosome-level genome assembly of Eucalyptus globulus Labill. provides insights into its genome evolution.</title>
        <authorList>
            <person name="Li X."/>
        </authorList>
    </citation>
    <scope>NUCLEOTIDE SEQUENCE [LARGE SCALE GENOMIC DNA]</scope>
    <source>
        <strain evidence="3">CL2024</strain>
        <tissue evidence="3">Fresh tender leaves</tissue>
    </source>
</reference>
<evidence type="ECO:0000313" key="4">
    <source>
        <dbReference type="Proteomes" id="UP001634007"/>
    </source>
</evidence>
<sequence>MATSSLSSRHVPETSPAMPPDARPPGPRDALLFSADSRYALHGELTMLILVLVFSLLLIFMIVLPRLKSARNSGTQHTDSTIQSYGSPLYSQSDP</sequence>
<keyword evidence="4" id="KW-1185">Reference proteome</keyword>
<comment type="caution">
    <text evidence="3">The sequence shown here is derived from an EMBL/GenBank/DDBJ whole genome shotgun (WGS) entry which is preliminary data.</text>
</comment>
<feature type="transmembrane region" description="Helical" evidence="2">
    <location>
        <begin position="45"/>
        <end position="64"/>
    </location>
</feature>
<proteinExistence type="predicted"/>
<evidence type="ECO:0000256" key="1">
    <source>
        <dbReference type="SAM" id="MobiDB-lite"/>
    </source>
</evidence>